<dbReference type="GeneID" id="41996699"/>
<proteinExistence type="inferred from homology"/>
<dbReference type="CDD" id="cd02440">
    <property type="entry name" value="AdoMet_MTases"/>
    <property type="match status" value="1"/>
</dbReference>
<dbReference type="EMBL" id="QKXC01000153">
    <property type="protein sequence ID" value="RBR15621.1"/>
    <property type="molecule type" value="Genomic_DNA"/>
</dbReference>
<keyword evidence="5" id="KW-1185">Reference proteome</keyword>
<protein>
    <recommendedName>
        <fullName evidence="3">L-tryptophan decarboxylase PsiD-like domain-containing protein</fullName>
    </recommendedName>
</protein>
<evidence type="ECO:0000256" key="2">
    <source>
        <dbReference type="SAM" id="MobiDB-lite"/>
    </source>
</evidence>
<dbReference type="InterPro" id="IPR022237">
    <property type="entry name" value="PsiD-like"/>
</dbReference>
<dbReference type="GO" id="GO:0008168">
    <property type="term" value="F:methyltransferase activity"/>
    <property type="evidence" value="ECO:0007669"/>
    <property type="project" value="TreeGrafter"/>
</dbReference>
<dbReference type="InterPro" id="IPR029063">
    <property type="entry name" value="SAM-dependent_MTases_sf"/>
</dbReference>
<dbReference type="RefSeq" id="XP_031014519.1">
    <property type="nucleotide sequence ID" value="XM_031161403.1"/>
</dbReference>
<evidence type="ECO:0000313" key="5">
    <source>
        <dbReference type="Proteomes" id="UP000253153"/>
    </source>
</evidence>
<feature type="region of interest" description="Disordered" evidence="2">
    <location>
        <begin position="1"/>
        <end position="23"/>
    </location>
</feature>
<evidence type="ECO:0000256" key="1">
    <source>
        <dbReference type="ARBA" id="ARBA00038158"/>
    </source>
</evidence>
<sequence>MDVARHPAASRQPTSTHKPVSKWLPSQRPGIQQWLTCKLCEARERTDLKLDSSLVSFKEVVNSDPTWESLSNDMFTQWSKNYDTGAEAALESFDDSIEVLNIIVQSPASFFDRHGPPPAMWMIGFPINAVLDWPMGTLAGYEFWLIPAINASFRNVLNTWTCFLRSSALQSGLKNWPYQDTLGMIAQLQDDRDSSIGDEASIAISSTASLSSSILDFRQENGRTYHGYKEGKYFLPNDERENDRLDLQHNLFLLTFDNKLGLCPPNLPETKVKRVLDVGTGTGIWAIDFGDEHPEAEVIGVDLSPIQPSFVPPNVRFIIDDIHEDWDFAEPFDYVHSRMMNFSIPDWPAYVKKIYQNLAPGGWVEIQEIDVIARSDDGTLTSDSAITKWCKLLDEASVKLQQPYKGVHEFKHVLSEAGFTEIVDMRFKWPINHWPKDKKYKELGVWHHENAASALESVTMAPITRAFGWTVDEVQVLLANVRKELNDTKIHGYWPICSVYGRKPLA</sequence>
<evidence type="ECO:0000313" key="4">
    <source>
        <dbReference type="EMBL" id="RBR15621.1"/>
    </source>
</evidence>
<dbReference type="SUPFAM" id="SSF53335">
    <property type="entry name" value="S-adenosyl-L-methionine-dependent methyltransferases"/>
    <property type="match status" value="1"/>
</dbReference>
<dbReference type="AlphaFoldDB" id="A0A366REQ4"/>
<dbReference type="Pfam" id="PF13489">
    <property type="entry name" value="Methyltransf_23"/>
    <property type="match status" value="1"/>
</dbReference>
<dbReference type="PANTHER" id="PTHR43591">
    <property type="entry name" value="METHYLTRANSFERASE"/>
    <property type="match status" value="1"/>
</dbReference>
<dbReference type="Pfam" id="PF12588">
    <property type="entry name" value="PSDC"/>
    <property type="match status" value="1"/>
</dbReference>
<reference evidence="4 5" key="1">
    <citation type="submission" date="2018-06" db="EMBL/GenBank/DDBJ databases">
        <title>Fusarium incarnatum-equiseti species complex species 28.</title>
        <authorList>
            <person name="Gardiner D.M."/>
        </authorList>
    </citation>
    <scope>NUCLEOTIDE SEQUENCE [LARGE SCALE GENOMIC DNA]</scope>
    <source>
        <strain evidence="4 5">FIESC_28</strain>
    </source>
</reference>
<dbReference type="Gene3D" id="3.40.50.150">
    <property type="entry name" value="Vaccinia Virus protein VP39"/>
    <property type="match status" value="1"/>
</dbReference>
<feature type="domain" description="L-tryptophan decarboxylase PsiD-like" evidence="3">
    <location>
        <begin position="54"/>
        <end position="175"/>
    </location>
</feature>
<dbReference type="OrthoDB" id="2013972at2759"/>
<organism evidence="4 5">
    <name type="scientific">Fusarium coffeatum</name>
    <dbReference type="NCBI Taxonomy" id="231269"/>
    <lineage>
        <taxon>Eukaryota</taxon>
        <taxon>Fungi</taxon>
        <taxon>Dikarya</taxon>
        <taxon>Ascomycota</taxon>
        <taxon>Pezizomycotina</taxon>
        <taxon>Sordariomycetes</taxon>
        <taxon>Hypocreomycetidae</taxon>
        <taxon>Hypocreales</taxon>
        <taxon>Nectriaceae</taxon>
        <taxon>Fusarium</taxon>
        <taxon>Fusarium incarnatum-equiseti species complex</taxon>
    </lineage>
</organism>
<dbReference type="Proteomes" id="UP000253153">
    <property type="component" value="Unassembled WGS sequence"/>
</dbReference>
<accession>A0A366REQ4</accession>
<evidence type="ECO:0000259" key="3">
    <source>
        <dbReference type="Pfam" id="PF12588"/>
    </source>
</evidence>
<dbReference type="PANTHER" id="PTHR43591:SF24">
    <property type="entry name" value="2-METHOXY-6-POLYPRENYL-1,4-BENZOQUINOL METHYLASE, MITOCHONDRIAL"/>
    <property type="match status" value="1"/>
</dbReference>
<comment type="caution">
    <text evidence="4">The sequence shown here is derived from an EMBL/GenBank/DDBJ whole genome shotgun (WGS) entry which is preliminary data.</text>
</comment>
<name>A0A366REQ4_9HYPO</name>
<gene>
    <name evidence="4" type="ORF">FIESC28_07262</name>
</gene>
<comment type="similarity">
    <text evidence="1">Belongs to the methyltransferase superfamily. LaeA methyltransferase family.</text>
</comment>